<organism evidence="1 2">
    <name type="scientific">Trematosphaeria pertusa</name>
    <dbReference type="NCBI Taxonomy" id="390896"/>
    <lineage>
        <taxon>Eukaryota</taxon>
        <taxon>Fungi</taxon>
        <taxon>Dikarya</taxon>
        <taxon>Ascomycota</taxon>
        <taxon>Pezizomycotina</taxon>
        <taxon>Dothideomycetes</taxon>
        <taxon>Pleosporomycetidae</taxon>
        <taxon>Pleosporales</taxon>
        <taxon>Massarineae</taxon>
        <taxon>Trematosphaeriaceae</taxon>
        <taxon>Trematosphaeria</taxon>
    </lineage>
</organism>
<reference evidence="1" key="1">
    <citation type="journal article" date="2020" name="Stud. Mycol.">
        <title>101 Dothideomycetes genomes: a test case for predicting lifestyles and emergence of pathogens.</title>
        <authorList>
            <person name="Haridas S."/>
            <person name="Albert R."/>
            <person name="Binder M."/>
            <person name="Bloem J."/>
            <person name="Labutti K."/>
            <person name="Salamov A."/>
            <person name="Andreopoulos B."/>
            <person name="Baker S."/>
            <person name="Barry K."/>
            <person name="Bills G."/>
            <person name="Bluhm B."/>
            <person name="Cannon C."/>
            <person name="Castanera R."/>
            <person name="Culley D."/>
            <person name="Daum C."/>
            <person name="Ezra D."/>
            <person name="Gonzalez J."/>
            <person name="Henrissat B."/>
            <person name="Kuo A."/>
            <person name="Liang C."/>
            <person name="Lipzen A."/>
            <person name="Lutzoni F."/>
            <person name="Magnuson J."/>
            <person name="Mondo S."/>
            <person name="Nolan M."/>
            <person name="Ohm R."/>
            <person name="Pangilinan J."/>
            <person name="Park H.-J."/>
            <person name="Ramirez L."/>
            <person name="Alfaro M."/>
            <person name="Sun H."/>
            <person name="Tritt A."/>
            <person name="Yoshinaga Y."/>
            <person name="Zwiers L.-H."/>
            <person name="Turgeon B."/>
            <person name="Goodwin S."/>
            <person name="Spatafora J."/>
            <person name="Crous P."/>
            <person name="Grigoriev I."/>
        </authorList>
    </citation>
    <scope>NUCLEOTIDE SEQUENCE</scope>
    <source>
        <strain evidence="1">CBS 122368</strain>
    </source>
</reference>
<sequence>IFLSLSIACFFTRFLHPPPADPLHSRPRPCLACAMARIPSVCLLLRPFLVAAVLALGSAEFQKPSGCTGGSLYFTAHPVDGLLYQNPDLFHDFYVFKCITSVVFTSGDRGITGNFSASLERGLEAAYSHMTDPDDGTSWGETSLEHTEHNVTIRFLKKMPNVQILYMRLPDGASDGQGYAAHGGQSLRKLYKGELKSITATDQSATYTLESLKDLIRTLLKQRAARHISVLDYGTPIPGDNDFDGDHSDHAISARLVAEVVKQEKINGTFRGYAGSMMRKLDANLNYTHSNFAVKRDAMFQYSRHDEQMCQSYHECLERAGKGSSNDVPDDVNYVAEWLQREYYVI</sequence>
<gene>
    <name evidence="1" type="ORF">BU26DRAFT_579191</name>
</gene>
<dbReference type="EMBL" id="ML987202">
    <property type="protein sequence ID" value="KAF2244623.1"/>
    <property type="molecule type" value="Genomic_DNA"/>
</dbReference>
<protein>
    <submittedName>
        <fullName evidence="1">Uncharacterized protein</fullName>
    </submittedName>
</protein>
<accession>A0A6A6I4Y9</accession>
<dbReference type="AlphaFoldDB" id="A0A6A6I4Y9"/>
<evidence type="ECO:0000313" key="2">
    <source>
        <dbReference type="Proteomes" id="UP000800094"/>
    </source>
</evidence>
<evidence type="ECO:0000313" key="1">
    <source>
        <dbReference type="EMBL" id="KAF2244623.1"/>
    </source>
</evidence>
<name>A0A6A6I4Y9_9PLEO</name>
<dbReference type="RefSeq" id="XP_033679627.1">
    <property type="nucleotide sequence ID" value="XM_033834443.1"/>
</dbReference>
<proteinExistence type="predicted"/>
<keyword evidence="2" id="KW-1185">Reference proteome</keyword>
<dbReference type="Proteomes" id="UP000800094">
    <property type="component" value="Unassembled WGS sequence"/>
</dbReference>
<dbReference type="OrthoDB" id="203440at2759"/>
<dbReference type="GeneID" id="54587773"/>
<feature type="non-terminal residue" evidence="1">
    <location>
        <position position="1"/>
    </location>
</feature>